<dbReference type="GO" id="GO:0005737">
    <property type="term" value="C:cytoplasm"/>
    <property type="evidence" value="ECO:0000318"/>
    <property type="project" value="GO_Central"/>
</dbReference>
<accession>A0A1Y1IT72</accession>
<dbReference type="CDD" id="cd08771">
    <property type="entry name" value="DLP_1"/>
    <property type="match status" value="1"/>
</dbReference>
<keyword evidence="4" id="KW-1185">Reference proteome</keyword>
<dbReference type="GO" id="GO:0008017">
    <property type="term" value="F:microtubule binding"/>
    <property type="evidence" value="ECO:0000318"/>
    <property type="project" value="GO_Central"/>
</dbReference>
<organism evidence="3 4">
    <name type="scientific">Klebsormidium nitens</name>
    <name type="common">Green alga</name>
    <name type="synonym">Ulothrix nitens</name>
    <dbReference type="NCBI Taxonomy" id="105231"/>
    <lineage>
        <taxon>Eukaryota</taxon>
        <taxon>Viridiplantae</taxon>
        <taxon>Streptophyta</taxon>
        <taxon>Klebsormidiophyceae</taxon>
        <taxon>Klebsormidiales</taxon>
        <taxon>Klebsormidiaceae</taxon>
        <taxon>Klebsormidium</taxon>
    </lineage>
</organism>
<dbReference type="GO" id="GO:0005525">
    <property type="term" value="F:GTP binding"/>
    <property type="evidence" value="ECO:0007669"/>
    <property type="project" value="InterPro"/>
</dbReference>
<feature type="region of interest" description="Disordered" evidence="1">
    <location>
        <begin position="1"/>
        <end position="20"/>
    </location>
</feature>
<feature type="region of interest" description="Disordered" evidence="1">
    <location>
        <begin position="614"/>
        <end position="693"/>
    </location>
</feature>
<feature type="region of interest" description="Disordered" evidence="1">
    <location>
        <begin position="713"/>
        <end position="734"/>
    </location>
</feature>
<dbReference type="GO" id="GO:0003924">
    <property type="term" value="F:GTPase activity"/>
    <property type="evidence" value="ECO:0000318"/>
    <property type="project" value="GO_Central"/>
</dbReference>
<dbReference type="PROSITE" id="PS51718">
    <property type="entry name" value="G_DYNAMIN_2"/>
    <property type="match status" value="1"/>
</dbReference>
<dbReference type="Gene3D" id="3.40.50.300">
    <property type="entry name" value="P-loop containing nucleotide triphosphate hydrolases"/>
    <property type="match status" value="1"/>
</dbReference>
<feature type="compositionally biased region" description="Basic residues" evidence="1">
    <location>
        <begin position="653"/>
        <end position="662"/>
    </location>
</feature>
<proteinExistence type="predicted"/>
<dbReference type="SMART" id="SM00053">
    <property type="entry name" value="DYNc"/>
    <property type="match status" value="1"/>
</dbReference>
<feature type="domain" description="Dynamin-type G" evidence="2">
    <location>
        <begin position="47"/>
        <end position="340"/>
    </location>
</feature>
<gene>
    <name evidence="3" type="ORF">KFL_011200010</name>
</gene>
<dbReference type="PRINTS" id="PR00195">
    <property type="entry name" value="DYNAMIN"/>
</dbReference>
<protein>
    <submittedName>
        <fullName evidence="3">Vacuolar sorting protein VPS1</fullName>
    </submittedName>
</protein>
<dbReference type="InterPro" id="IPR045063">
    <property type="entry name" value="Dynamin_N"/>
</dbReference>
<dbReference type="AlphaFoldDB" id="A0A1Y1IT72"/>
<evidence type="ECO:0000259" key="2">
    <source>
        <dbReference type="PROSITE" id="PS51718"/>
    </source>
</evidence>
<evidence type="ECO:0000313" key="3">
    <source>
        <dbReference type="EMBL" id="GAQ92749.1"/>
    </source>
</evidence>
<dbReference type="STRING" id="105231.A0A1Y1IT72"/>
<evidence type="ECO:0000313" key="4">
    <source>
        <dbReference type="Proteomes" id="UP000054558"/>
    </source>
</evidence>
<dbReference type="OrthoDB" id="5061070at2759"/>
<dbReference type="FunFam" id="3.40.50.300:FF:001030">
    <property type="entry name" value="Dynamin-related protein 5A"/>
    <property type="match status" value="1"/>
</dbReference>
<dbReference type="Proteomes" id="UP000054558">
    <property type="component" value="Unassembled WGS sequence"/>
</dbReference>
<name>A0A1Y1IT72_KLENI</name>
<dbReference type="InterPro" id="IPR030381">
    <property type="entry name" value="G_DYNAMIN_dom"/>
</dbReference>
<dbReference type="GO" id="GO:0016020">
    <property type="term" value="C:membrane"/>
    <property type="evidence" value="ECO:0000318"/>
    <property type="project" value="GO_Central"/>
</dbReference>
<dbReference type="EMBL" id="DF238069">
    <property type="protein sequence ID" value="GAQ92749.1"/>
    <property type="molecule type" value="Genomic_DNA"/>
</dbReference>
<dbReference type="InterPro" id="IPR001401">
    <property type="entry name" value="Dynamin_GTPase"/>
</dbReference>
<sequence>MDRTDTGKQRRRTMGTLNMDPFANEDSKARYEAYSKLQASAVAFGEELPIPEIVAIGGQSDGKSSLLEALLGFRFNVREVEMGTRRPLMVQMTHDPTALEPRCALQDEDSDEYGPEISPASAVAEAIRARTEEHLKKVKCAVSAKPIVLKAQYAYCPNLTIIDTPGFVLQAKKGEPENTPEAIQAMVKELAGKPNRLILFLQQSSVEWCSSLWLKVAQEVDPGLKRTVIVASKFDNRLKEFAERWEVDRYLSASGFLGETARPFFVALPKGERGTHALATETAEDFRHKIAATDKQILKQLREGIAGGFDEDKYGARVGFCNLRHFLELELQKRYRDAAPATLALLERRCSQLSTEVSRASARLASAADVAALRRAAMIHAAEVARHVTSLLDGSGVACGPDPGEWGRTTDEERRATASAGVPAWPGVTAEVKPGNSSLRLYGGAAFERVLDEFRAAACSLDCPAVSREKVANLLLCKAGGFGGSGAAIAAAGAELGRSAARTFLAPLLETACDRLAHVIRALFDLAADMVKHSAEEAGACPVSLAPYSAFHAALKAAFDGFLDAIRAECAAMACHHLEAATSPFGVHVTAPGGAAAYSGEGGGAFREKLLGGDSVLSDKSSGRRSVEETSDDENMPPPGAGVRSTPPLSHLTRLRTAHSPKGHSGSGREPFRESQVTVPETPSPEQAAHDAAALNKKREYAIASGRLSLAAGGPGGLSDSPAHKKHANAGNAARAARKYPKGVYGDVWAAASEHFGRIREVVVHQMVPATLNAGFLTPCRERLGLSLAAELFACTDGVFMDMFVAPGAVEAMRAHRDALQKKAAMLAQCKDDFRTLARQL</sequence>
<evidence type="ECO:0000256" key="1">
    <source>
        <dbReference type="SAM" id="MobiDB-lite"/>
    </source>
</evidence>
<dbReference type="SUPFAM" id="SSF52540">
    <property type="entry name" value="P-loop containing nucleoside triphosphate hydrolases"/>
    <property type="match status" value="1"/>
</dbReference>
<dbReference type="Pfam" id="PF00350">
    <property type="entry name" value="Dynamin_N"/>
    <property type="match status" value="1"/>
</dbReference>
<dbReference type="OMA" id="KQRTEAH"/>
<feature type="compositionally biased region" description="Polar residues" evidence="1">
    <location>
        <begin position="675"/>
        <end position="685"/>
    </location>
</feature>
<reference evidence="3 4" key="1">
    <citation type="journal article" date="2014" name="Nat. Commun.">
        <title>Klebsormidium flaccidum genome reveals primary factors for plant terrestrial adaptation.</title>
        <authorList>
            <person name="Hori K."/>
            <person name="Maruyama F."/>
            <person name="Fujisawa T."/>
            <person name="Togashi T."/>
            <person name="Yamamoto N."/>
            <person name="Seo M."/>
            <person name="Sato S."/>
            <person name="Yamada T."/>
            <person name="Mori H."/>
            <person name="Tajima N."/>
            <person name="Moriyama T."/>
            <person name="Ikeuchi M."/>
            <person name="Watanabe M."/>
            <person name="Wada H."/>
            <person name="Kobayashi K."/>
            <person name="Saito M."/>
            <person name="Masuda T."/>
            <person name="Sasaki-Sekimoto Y."/>
            <person name="Mashiguchi K."/>
            <person name="Awai K."/>
            <person name="Shimojima M."/>
            <person name="Masuda S."/>
            <person name="Iwai M."/>
            <person name="Nobusawa T."/>
            <person name="Narise T."/>
            <person name="Kondo S."/>
            <person name="Saito H."/>
            <person name="Sato R."/>
            <person name="Murakawa M."/>
            <person name="Ihara Y."/>
            <person name="Oshima-Yamada Y."/>
            <person name="Ohtaka K."/>
            <person name="Satoh M."/>
            <person name="Sonobe K."/>
            <person name="Ishii M."/>
            <person name="Ohtani R."/>
            <person name="Kanamori-Sato M."/>
            <person name="Honoki R."/>
            <person name="Miyazaki D."/>
            <person name="Mochizuki H."/>
            <person name="Umetsu J."/>
            <person name="Higashi K."/>
            <person name="Shibata D."/>
            <person name="Kamiya Y."/>
            <person name="Sato N."/>
            <person name="Nakamura Y."/>
            <person name="Tabata S."/>
            <person name="Ida S."/>
            <person name="Kurokawa K."/>
            <person name="Ohta H."/>
        </authorList>
    </citation>
    <scope>NUCLEOTIDE SEQUENCE [LARGE SCALE GENOMIC DNA]</scope>
    <source>
        <strain evidence="3 4">NIES-2285</strain>
    </source>
</reference>
<dbReference type="PANTHER" id="PTHR11566:SF169">
    <property type="entry name" value="DYNAMIN-LIKE PROTEIN C"/>
    <property type="match status" value="1"/>
</dbReference>
<dbReference type="InterPro" id="IPR022812">
    <property type="entry name" value="Dynamin"/>
</dbReference>
<dbReference type="GO" id="GO:0005874">
    <property type="term" value="C:microtubule"/>
    <property type="evidence" value="ECO:0000318"/>
    <property type="project" value="GO_Central"/>
</dbReference>
<dbReference type="PANTHER" id="PTHR11566">
    <property type="entry name" value="DYNAMIN"/>
    <property type="match status" value="1"/>
</dbReference>
<dbReference type="InterPro" id="IPR027417">
    <property type="entry name" value="P-loop_NTPase"/>
</dbReference>